<dbReference type="RefSeq" id="WP_148921240.1">
    <property type="nucleotide sequence ID" value="NZ_VTAV01000026.1"/>
</dbReference>
<dbReference type="EMBL" id="VTAV01000026">
    <property type="protein sequence ID" value="TYR31259.1"/>
    <property type="molecule type" value="Genomic_DNA"/>
</dbReference>
<dbReference type="AlphaFoldDB" id="A0A5D4GTZ8"/>
<proteinExistence type="predicted"/>
<keyword evidence="2" id="KW-1185">Reference proteome</keyword>
<name>A0A5D4GTZ8_9SPHI</name>
<organism evidence="1 2">
    <name type="scientific">Sphingobacterium phlebotomi</name>
    <dbReference type="NCBI Taxonomy" id="2605433"/>
    <lineage>
        <taxon>Bacteria</taxon>
        <taxon>Pseudomonadati</taxon>
        <taxon>Bacteroidota</taxon>
        <taxon>Sphingobacteriia</taxon>
        <taxon>Sphingobacteriales</taxon>
        <taxon>Sphingobacteriaceae</taxon>
        <taxon>Sphingobacterium</taxon>
    </lineage>
</organism>
<evidence type="ECO:0000313" key="1">
    <source>
        <dbReference type="EMBL" id="TYR31259.1"/>
    </source>
</evidence>
<accession>A0A5D4GTZ8</accession>
<comment type="caution">
    <text evidence="1">The sequence shown here is derived from an EMBL/GenBank/DDBJ whole genome shotgun (WGS) entry which is preliminary data.</text>
</comment>
<evidence type="ECO:0000313" key="2">
    <source>
        <dbReference type="Proteomes" id="UP000322362"/>
    </source>
</evidence>
<dbReference type="Proteomes" id="UP000322362">
    <property type="component" value="Unassembled WGS sequence"/>
</dbReference>
<reference evidence="1 2" key="1">
    <citation type="submission" date="2019-08" db="EMBL/GenBank/DDBJ databases">
        <title>Phlebobacter frassis gen. nov. sp. nov., a new member of family Sphingobacteriaceae isolated from sand fly rearing media.</title>
        <authorList>
            <person name="Kakumanu M.L."/>
            <person name="Marayati B.F."/>
            <person name="Wada-Katsumata A."/>
            <person name="Wasserberg G."/>
            <person name="Schal C."/>
            <person name="Apperson C.S."/>
            <person name="Ponnusamy L."/>
        </authorList>
    </citation>
    <scope>NUCLEOTIDE SEQUENCE [LARGE SCALE GENOMIC DNA]</scope>
    <source>
        <strain evidence="1 2">SSI9</strain>
    </source>
</reference>
<sequence>MKLTEFLESRQYGLSRNISIDNERIRFHDIETTMEIKDWNIVEIQKFHDFISRYTFPKKEELKKDDQKGIRSNIPPPQILIQKKTERLSENSPVIAMYLYEKTHLTGDSLLHIRSINKFEQMWLPYFINFGSERRDNPRVHKRQLFEYCQSTDINFVYSLSDSQLENDARIRILSFAFNSYVLLMYVFDKDNLPQEELLTFIDNIKSST</sequence>
<gene>
    <name evidence="1" type="ORF">FXV77_21155</name>
</gene>
<protein>
    <submittedName>
        <fullName evidence="1">Uncharacterized protein</fullName>
    </submittedName>
</protein>